<organism evidence="3 4">
    <name type="scientific">Furfurilactobacillus rossiae DSM 15814</name>
    <dbReference type="NCBI Taxonomy" id="1114972"/>
    <lineage>
        <taxon>Bacteria</taxon>
        <taxon>Bacillati</taxon>
        <taxon>Bacillota</taxon>
        <taxon>Bacilli</taxon>
        <taxon>Lactobacillales</taxon>
        <taxon>Lactobacillaceae</taxon>
        <taxon>Furfurilactobacillus</taxon>
    </lineage>
</organism>
<reference evidence="3 4" key="1">
    <citation type="journal article" date="2015" name="Genome Announc.">
        <title>Expanding the biotechnology potential of lactobacilli through comparative genomics of 213 strains and associated genera.</title>
        <authorList>
            <person name="Sun Z."/>
            <person name="Harris H.M."/>
            <person name="McCann A."/>
            <person name="Guo C."/>
            <person name="Argimon S."/>
            <person name="Zhang W."/>
            <person name="Yang X."/>
            <person name="Jeffery I.B."/>
            <person name="Cooney J.C."/>
            <person name="Kagawa T.F."/>
            <person name="Liu W."/>
            <person name="Song Y."/>
            <person name="Salvetti E."/>
            <person name="Wrobel A."/>
            <person name="Rasinkangas P."/>
            <person name="Parkhill J."/>
            <person name="Rea M.C."/>
            <person name="O'Sullivan O."/>
            <person name="Ritari J."/>
            <person name="Douillard F.P."/>
            <person name="Paul Ross R."/>
            <person name="Yang R."/>
            <person name="Briner A.E."/>
            <person name="Felis G.E."/>
            <person name="de Vos W.M."/>
            <person name="Barrangou R."/>
            <person name="Klaenhammer T.R."/>
            <person name="Caufield P.W."/>
            <person name="Cui Y."/>
            <person name="Zhang H."/>
            <person name="O'Toole P.W."/>
        </authorList>
    </citation>
    <scope>NUCLEOTIDE SEQUENCE [LARGE SCALE GENOMIC DNA]</scope>
    <source>
        <strain evidence="3 4">DSM 15814</strain>
    </source>
</reference>
<evidence type="ECO:0000313" key="4">
    <source>
        <dbReference type="Proteomes" id="UP000051999"/>
    </source>
</evidence>
<proteinExistence type="inferred from homology"/>
<dbReference type="eggNOG" id="COG4499">
    <property type="taxonomic scope" value="Bacteria"/>
</dbReference>
<evidence type="ECO:0000256" key="1">
    <source>
        <dbReference type="ARBA" id="ARBA00010163"/>
    </source>
</evidence>
<keyword evidence="4" id="KW-1185">Reference proteome</keyword>
<feature type="transmembrane region" description="Helical" evidence="2">
    <location>
        <begin position="222"/>
        <end position="243"/>
    </location>
</feature>
<dbReference type="EMBL" id="AZFF01000037">
    <property type="protein sequence ID" value="KRL52525.1"/>
    <property type="molecule type" value="Genomic_DNA"/>
</dbReference>
<keyword evidence="2" id="KW-0812">Transmembrane</keyword>
<accession>A0A0R1R580</accession>
<evidence type="ECO:0000313" key="3">
    <source>
        <dbReference type="EMBL" id="KRL52525.1"/>
    </source>
</evidence>
<dbReference type="Gene3D" id="1.25.40.680">
    <property type="entry name" value="Type VII secretion system EssB, C-terminal-like domain"/>
    <property type="match status" value="1"/>
</dbReference>
<sequence length="394" mass="45512">MNKETTITFGEEQYQLRFEQDLVSVELSKGRLKTTSQELLNMTLMANPRLLPGRLIEEQDSFTWQYQNAAHHLLLEDFLKQLSRSEKLRLLENLAVLQQFTQSRINVFLHPDNLVFDDSLMPIVIHRGLANAVPPMTMDDSDFLRQYKCFAIFVMNPHDDYMSLYQGKLEDVRQTPFNRGVLQANTVDQLANFLGQTYRQEHERSLNVDTVIPKRRSRFFQVGFYTMTVLAFVLAGVVLYFTLSKVPYDSRLLVSQKDYLATNYDQVITDLKQEEPDKLPKTEQYVLAASYINVESLSNAQKKNVLKNVTLSSDASYLKYWIFNGRGDFSKSLNIAQYINDDQLILYTYTKLYDQVNANPKLSGAQKQAQRSQYQKKINTYESKLGGAKNGFGN</sequence>
<dbReference type="Gene3D" id="1.10.510.10">
    <property type="entry name" value="Transferase(Phosphotransferase) domain 1"/>
    <property type="match status" value="1"/>
</dbReference>
<comment type="similarity">
    <text evidence="1">Belongs to the EssB family.</text>
</comment>
<protein>
    <recommendedName>
        <fullName evidence="5">Type VII secretion protein EssB</fullName>
    </recommendedName>
</protein>
<dbReference type="InterPro" id="IPR018778">
    <property type="entry name" value="T7SS_EssB"/>
</dbReference>
<dbReference type="AlphaFoldDB" id="A0A0R1R580"/>
<name>A0A0R1R580_9LACO</name>
<keyword evidence="2" id="KW-1133">Transmembrane helix</keyword>
<dbReference type="Proteomes" id="UP000051999">
    <property type="component" value="Unassembled WGS sequence"/>
</dbReference>
<gene>
    <name evidence="3" type="ORF">FD35_GL001912</name>
</gene>
<evidence type="ECO:0000256" key="2">
    <source>
        <dbReference type="SAM" id="Phobius"/>
    </source>
</evidence>
<dbReference type="RefSeq" id="WP_017261092.1">
    <property type="nucleotide sequence ID" value="NZ_AUAW01000034.1"/>
</dbReference>
<dbReference type="NCBIfam" id="TIGR03926">
    <property type="entry name" value="T7_EssB"/>
    <property type="match status" value="1"/>
</dbReference>
<dbReference type="STRING" id="1114972.FD35_GL001912"/>
<dbReference type="InterPro" id="IPR042565">
    <property type="entry name" value="T7SS_EssB_C"/>
</dbReference>
<dbReference type="PATRIC" id="fig|1114972.6.peg.1950"/>
<comment type="caution">
    <text evidence="3">The sequence shown here is derived from an EMBL/GenBank/DDBJ whole genome shotgun (WGS) entry which is preliminary data.</text>
</comment>
<dbReference type="Pfam" id="PF10140">
    <property type="entry name" value="YukC"/>
    <property type="match status" value="1"/>
</dbReference>
<evidence type="ECO:0008006" key="5">
    <source>
        <dbReference type="Google" id="ProtNLM"/>
    </source>
</evidence>
<keyword evidence="2" id="KW-0472">Membrane</keyword>